<evidence type="ECO:0000259" key="11">
    <source>
        <dbReference type="Pfam" id="PF18317"/>
    </source>
</evidence>
<dbReference type="InterPro" id="IPR011342">
    <property type="entry name" value="Shikimate_DH"/>
</dbReference>
<dbReference type="Pfam" id="PF18317">
    <property type="entry name" value="SDH_C"/>
    <property type="match status" value="1"/>
</dbReference>
<keyword evidence="4 8" id="KW-0521">NADP</keyword>
<comment type="caution">
    <text evidence="8">Lacks conserved residue(s) required for the propagation of feature annotation.</text>
</comment>
<dbReference type="InterPro" id="IPR046346">
    <property type="entry name" value="Aminoacid_DH-like_N_sf"/>
</dbReference>
<keyword evidence="13" id="KW-1185">Reference proteome</keyword>
<dbReference type="GO" id="GO:0004764">
    <property type="term" value="F:shikimate 3-dehydrogenase (NADP+) activity"/>
    <property type="evidence" value="ECO:0007669"/>
    <property type="project" value="UniProtKB-EC"/>
</dbReference>
<dbReference type="PANTHER" id="PTHR21089:SF1">
    <property type="entry name" value="BIFUNCTIONAL 3-DEHYDROQUINATE DEHYDRATASE_SHIKIMATE DEHYDROGENASE, CHLOROPLASTIC"/>
    <property type="match status" value="1"/>
</dbReference>
<dbReference type="EMBL" id="JAUHMF010000001">
    <property type="protein sequence ID" value="MDT8897013.1"/>
    <property type="molecule type" value="Genomic_DNA"/>
</dbReference>
<feature type="binding site" evidence="8">
    <location>
        <position position="259"/>
    </location>
    <ligand>
        <name>NADP(+)</name>
        <dbReference type="ChEBI" id="CHEBI:58349"/>
    </ligand>
</feature>
<feature type="binding site" evidence="8">
    <location>
        <position position="238"/>
    </location>
    <ligand>
        <name>shikimate</name>
        <dbReference type="ChEBI" id="CHEBI:36208"/>
    </ligand>
</feature>
<feature type="binding site" evidence="8">
    <location>
        <position position="114"/>
    </location>
    <ligand>
        <name>shikimate</name>
        <dbReference type="ChEBI" id="CHEBI:36208"/>
    </ligand>
</feature>
<dbReference type="InterPro" id="IPR041121">
    <property type="entry name" value="SDH_C"/>
</dbReference>
<comment type="pathway">
    <text evidence="1 8">Metabolic intermediate biosynthesis; chorismate biosynthesis; chorismate from D-erythrose 4-phosphate and phosphoenolpyruvate: step 4/7.</text>
</comment>
<feature type="binding site" evidence="8">
    <location>
        <position position="68"/>
    </location>
    <ligand>
        <name>shikimate</name>
        <dbReference type="ChEBI" id="CHEBI:36208"/>
    </ligand>
</feature>
<keyword evidence="3 8" id="KW-0028">Amino-acid biosynthesis</keyword>
<dbReference type="PANTHER" id="PTHR21089">
    <property type="entry name" value="SHIKIMATE DEHYDROGENASE"/>
    <property type="match status" value="1"/>
</dbReference>
<keyword evidence="6 8" id="KW-0057">Aromatic amino acid biosynthesis</keyword>
<dbReference type="InterPro" id="IPR006151">
    <property type="entry name" value="Shikm_DH/Glu-tRNA_Rdtase"/>
</dbReference>
<feature type="domain" description="SDH C-terminal" evidence="11">
    <location>
        <begin position="259"/>
        <end position="288"/>
    </location>
</feature>
<name>A0ABU3NJI9_9CHLR</name>
<dbReference type="InterPro" id="IPR022893">
    <property type="entry name" value="Shikimate_DH_fam"/>
</dbReference>
<evidence type="ECO:0000256" key="7">
    <source>
        <dbReference type="ARBA" id="ARBA00049442"/>
    </source>
</evidence>
<dbReference type="InterPro" id="IPR013708">
    <property type="entry name" value="Shikimate_DH-bd_N"/>
</dbReference>
<evidence type="ECO:0000256" key="6">
    <source>
        <dbReference type="ARBA" id="ARBA00023141"/>
    </source>
</evidence>
<evidence type="ECO:0000256" key="4">
    <source>
        <dbReference type="ARBA" id="ARBA00022857"/>
    </source>
</evidence>
<feature type="binding site" evidence="8">
    <location>
        <position position="266"/>
    </location>
    <ligand>
        <name>shikimate</name>
        <dbReference type="ChEBI" id="CHEBI:36208"/>
    </ligand>
</feature>
<evidence type="ECO:0000259" key="10">
    <source>
        <dbReference type="Pfam" id="PF08501"/>
    </source>
</evidence>
<dbReference type="Proteomes" id="UP001254165">
    <property type="component" value="Unassembled WGS sequence"/>
</dbReference>
<evidence type="ECO:0000313" key="12">
    <source>
        <dbReference type="EMBL" id="MDT8897013.1"/>
    </source>
</evidence>
<gene>
    <name evidence="8" type="primary">aroE</name>
    <name evidence="12" type="ORF">QYE77_01955</name>
</gene>
<comment type="subunit">
    <text evidence="8">Homodimer.</text>
</comment>
<feature type="binding site" evidence="8">
    <location>
        <begin position="138"/>
        <end position="142"/>
    </location>
    <ligand>
        <name>NADP(+)</name>
        <dbReference type="ChEBI" id="CHEBI:58349"/>
    </ligand>
</feature>
<dbReference type="RefSeq" id="WP_315623663.1">
    <property type="nucleotide sequence ID" value="NZ_JAUHMF010000001.1"/>
</dbReference>
<dbReference type="Gene3D" id="3.40.50.720">
    <property type="entry name" value="NAD(P)-binding Rossmann-like Domain"/>
    <property type="match status" value="1"/>
</dbReference>
<feature type="binding site" evidence="8">
    <location>
        <position position="84"/>
    </location>
    <ligand>
        <name>NADP(+)</name>
        <dbReference type="ChEBI" id="CHEBI:58349"/>
    </ligand>
</feature>
<sequence length="298" mass="32792">MSSINAQTQIVGIIGWPLHHSLSPVMHNAAFSHLGLNWVYLAFPFPPHYLDDAVHGLRVLGIRGFNVTAPFKQAIFPYLEQASEVAKALGAVNTVVVREDPSSGRRWLYGENTDVDGFLRSTSAYLEQIPHDHAIILGAGGAARAVAYALCKTGFRAVSFVTRHLERGQTLLKEIERWEYSTTFNLISFREVDRLTRVEDVSVLINATPVGTWPETDISPLPESFSLPAHWLVIDLVYNPLKTHLLKQAESVGAVGINGLGMLVHQGALSFRAWCGLDAPIEVMHQACLEAICSTKEA</sequence>
<dbReference type="InterPro" id="IPR036291">
    <property type="entry name" value="NAD(P)-bd_dom_sf"/>
</dbReference>
<dbReference type="Pfam" id="PF08501">
    <property type="entry name" value="Shikimate_dh_N"/>
    <property type="match status" value="1"/>
</dbReference>
<dbReference type="SUPFAM" id="SSF53223">
    <property type="entry name" value="Aminoacid dehydrogenase-like, N-terminal domain"/>
    <property type="match status" value="1"/>
</dbReference>
<evidence type="ECO:0000256" key="3">
    <source>
        <dbReference type="ARBA" id="ARBA00022605"/>
    </source>
</evidence>
<reference evidence="12 13" key="1">
    <citation type="submission" date="2023-07" db="EMBL/GenBank/DDBJ databases">
        <title>Novel species of Thermanaerothrix with wide hydrolytic capabilities.</title>
        <authorList>
            <person name="Zayulina K.S."/>
            <person name="Podosokorskaya O.A."/>
            <person name="Elcheninov A.G."/>
        </authorList>
    </citation>
    <scope>NUCLEOTIDE SEQUENCE [LARGE SCALE GENOMIC DNA]</scope>
    <source>
        <strain evidence="12 13">4228-RoL</strain>
    </source>
</reference>
<feature type="binding site" evidence="8">
    <location>
        <position position="93"/>
    </location>
    <ligand>
        <name>shikimate</name>
        <dbReference type="ChEBI" id="CHEBI:36208"/>
    </ligand>
</feature>
<evidence type="ECO:0000259" key="9">
    <source>
        <dbReference type="Pfam" id="PF01488"/>
    </source>
</evidence>
<proteinExistence type="inferred from homology"/>
<feature type="binding site" evidence="8">
    <location>
        <begin position="21"/>
        <end position="23"/>
    </location>
    <ligand>
        <name>shikimate</name>
        <dbReference type="ChEBI" id="CHEBI:36208"/>
    </ligand>
</feature>
<dbReference type="HAMAP" id="MF_00222">
    <property type="entry name" value="Shikimate_DH_AroE"/>
    <property type="match status" value="1"/>
</dbReference>
<protein>
    <recommendedName>
        <fullName evidence="2 8">Shikimate dehydrogenase (NADP(+))</fullName>
        <shortName evidence="8">SDH</shortName>
        <ecNumber evidence="2 8">1.1.1.25</ecNumber>
    </recommendedName>
</protein>
<feature type="active site" description="Proton acceptor" evidence="8">
    <location>
        <position position="72"/>
    </location>
</feature>
<dbReference type="CDD" id="cd01065">
    <property type="entry name" value="NAD_bind_Shikimate_DH"/>
    <property type="match status" value="1"/>
</dbReference>
<dbReference type="NCBIfam" id="TIGR00507">
    <property type="entry name" value="aroE"/>
    <property type="match status" value="1"/>
</dbReference>
<feature type="domain" description="Quinate/shikimate 5-dehydrogenase/glutamyl-tRNA reductase" evidence="9">
    <location>
        <begin position="127"/>
        <end position="194"/>
    </location>
</feature>
<dbReference type="NCBIfam" id="NF001314">
    <property type="entry name" value="PRK00258.2-2"/>
    <property type="match status" value="1"/>
</dbReference>
<feature type="domain" description="Shikimate dehydrogenase substrate binding N-terminal" evidence="10">
    <location>
        <begin position="13"/>
        <end position="95"/>
    </location>
</feature>
<accession>A0ABU3NJI9</accession>
<evidence type="ECO:0000256" key="2">
    <source>
        <dbReference type="ARBA" id="ARBA00012962"/>
    </source>
</evidence>
<evidence type="ECO:0000313" key="13">
    <source>
        <dbReference type="Proteomes" id="UP001254165"/>
    </source>
</evidence>
<dbReference type="Pfam" id="PF01488">
    <property type="entry name" value="Shikimate_DH"/>
    <property type="match status" value="1"/>
</dbReference>
<comment type="function">
    <text evidence="8">Involved in the biosynthesis of the chorismate, which leads to the biosynthesis of aromatic amino acids. Catalyzes the reversible NADPH linked reduction of 3-dehydroshikimate (DHSA) to yield shikimate (SA).</text>
</comment>
<feature type="binding site" evidence="8">
    <location>
        <position position="236"/>
    </location>
    <ligand>
        <name>NADP(+)</name>
        <dbReference type="ChEBI" id="CHEBI:58349"/>
    </ligand>
</feature>
<keyword evidence="5 8" id="KW-0560">Oxidoreductase</keyword>
<comment type="similarity">
    <text evidence="8">Belongs to the shikimate dehydrogenase family.</text>
</comment>
<evidence type="ECO:0000256" key="1">
    <source>
        <dbReference type="ARBA" id="ARBA00004871"/>
    </source>
</evidence>
<comment type="catalytic activity">
    <reaction evidence="7 8">
        <text>shikimate + NADP(+) = 3-dehydroshikimate + NADPH + H(+)</text>
        <dbReference type="Rhea" id="RHEA:17737"/>
        <dbReference type="ChEBI" id="CHEBI:15378"/>
        <dbReference type="ChEBI" id="CHEBI:16630"/>
        <dbReference type="ChEBI" id="CHEBI:36208"/>
        <dbReference type="ChEBI" id="CHEBI:57783"/>
        <dbReference type="ChEBI" id="CHEBI:58349"/>
        <dbReference type="EC" id="1.1.1.25"/>
    </reaction>
</comment>
<dbReference type="Gene3D" id="3.40.50.10860">
    <property type="entry name" value="Leucine Dehydrogenase, chain A, domain 1"/>
    <property type="match status" value="1"/>
</dbReference>
<dbReference type="SUPFAM" id="SSF51735">
    <property type="entry name" value="NAD(P)-binding Rossmann-fold domains"/>
    <property type="match status" value="1"/>
</dbReference>
<evidence type="ECO:0000256" key="8">
    <source>
        <dbReference type="HAMAP-Rule" id="MF_00222"/>
    </source>
</evidence>
<evidence type="ECO:0000256" key="5">
    <source>
        <dbReference type="ARBA" id="ARBA00023002"/>
    </source>
</evidence>
<dbReference type="EC" id="1.1.1.25" evidence="2 8"/>
<comment type="caution">
    <text evidence="12">The sequence shown here is derived from an EMBL/GenBank/DDBJ whole genome shotgun (WGS) entry which is preliminary data.</text>
</comment>
<organism evidence="12 13">
    <name type="scientific">Thermanaerothrix solaris</name>
    <dbReference type="NCBI Taxonomy" id="3058434"/>
    <lineage>
        <taxon>Bacteria</taxon>
        <taxon>Bacillati</taxon>
        <taxon>Chloroflexota</taxon>
        <taxon>Anaerolineae</taxon>
        <taxon>Anaerolineales</taxon>
        <taxon>Anaerolineaceae</taxon>
        <taxon>Thermanaerothrix</taxon>
    </lineage>
</organism>